<proteinExistence type="predicted"/>
<gene>
    <name evidence="1" type="ORF">SDC9_208040</name>
</gene>
<organism evidence="1">
    <name type="scientific">bioreactor metagenome</name>
    <dbReference type="NCBI Taxonomy" id="1076179"/>
    <lineage>
        <taxon>unclassified sequences</taxon>
        <taxon>metagenomes</taxon>
        <taxon>ecological metagenomes</taxon>
    </lineage>
</organism>
<dbReference type="EMBL" id="VSSQ01135410">
    <property type="protein sequence ID" value="MPN60312.1"/>
    <property type="molecule type" value="Genomic_DNA"/>
</dbReference>
<accession>A0A645JB14</accession>
<reference evidence="1" key="1">
    <citation type="submission" date="2019-08" db="EMBL/GenBank/DDBJ databases">
        <authorList>
            <person name="Kucharzyk K."/>
            <person name="Murdoch R.W."/>
            <person name="Higgins S."/>
            <person name="Loffler F."/>
        </authorList>
    </citation>
    <scope>NUCLEOTIDE SEQUENCE</scope>
</reference>
<evidence type="ECO:0000313" key="1">
    <source>
        <dbReference type="EMBL" id="MPN60312.1"/>
    </source>
</evidence>
<protein>
    <submittedName>
        <fullName evidence="1">Uncharacterized protein</fullName>
    </submittedName>
</protein>
<sequence>MLAIISQRGRADALQFTPRQCRLQDTGSVYAALRLSGTDNVLKLIDKKNDRRIVTQLINDGLHALLKLAAVLGPRDQASDIQ</sequence>
<dbReference type="AntiFam" id="ANF00007">
    <property type="entry name" value="Shadow ORF (opposite clpB)"/>
</dbReference>
<name>A0A645JB14_9ZZZZ</name>
<dbReference type="AlphaFoldDB" id="A0A645JB14"/>
<comment type="caution">
    <text evidence="1">The sequence shown here is derived from an EMBL/GenBank/DDBJ whole genome shotgun (WGS) entry which is preliminary data.</text>
</comment>